<sequence>MPVQFKLGADSMIRLRDSLLRPFQAPVDVLASQEGRVYLFREVEGDSDQSSEDEFNVMELRPRGREQARLDREKVGDVLLLEKDISEGDSLNKIALQYGCKVADIKRVNNLIREQDLYALKVIKIPVKKHSVLTETSNDLKEPQASSSWCLHMLAEPSLYEDAAAAGRCGADVKECTDFLKEIDHDIERLIQSTDNLEEVSCLEPHGGPPHGTGNQNPSPHGSDWGIQWWNAVALMLLIGIILPVFYMVYFKTQDSESAFQDTATSLNVSTPTSDCLEINVTALSPGKSSAIQKNSSSSPLSSSIKETPNERTATFG</sequence>
<proteinExistence type="predicted"/>
<name>A0AAD8G0T2_ACIOX</name>
<comment type="caution">
    <text evidence="10">The sequence shown here is derived from an EMBL/GenBank/DDBJ whole genome shotgun (WGS) entry which is preliminary data.</text>
</comment>
<dbReference type="PANTHER" id="PTHR20932">
    <property type="entry name" value="LYSM AND PUTATIVE PEPTIDOGLYCAN-BINDING DOMAIN-CONTAINING PROTEIN"/>
    <property type="match status" value="1"/>
</dbReference>
<keyword evidence="11" id="KW-1185">Reference proteome</keyword>
<evidence type="ECO:0000256" key="5">
    <source>
        <dbReference type="ARBA" id="ARBA00023180"/>
    </source>
</evidence>
<evidence type="ECO:0000256" key="2">
    <source>
        <dbReference type="ARBA" id="ARBA00022692"/>
    </source>
</evidence>
<dbReference type="PROSITE" id="PS51782">
    <property type="entry name" value="LYSM"/>
    <property type="match status" value="1"/>
</dbReference>
<evidence type="ECO:0000256" key="8">
    <source>
        <dbReference type="SAM" id="Phobius"/>
    </source>
</evidence>
<evidence type="ECO:0000256" key="3">
    <source>
        <dbReference type="ARBA" id="ARBA00022989"/>
    </source>
</evidence>
<dbReference type="GO" id="GO:0016020">
    <property type="term" value="C:membrane"/>
    <property type="evidence" value="ECO:0007669"/>
    <property type="project" value="UniProtKB-SubCell"/>
</dbReference>
<dbReference type="CDD" id="cd00118">
    <property type="entry name" value="LysM"/>
    <property type="match status" value="1"/>
</dbReference>
<evidence type="ECO:0000256" key="7">
    <source>
        <dbReference type="SAM" id="MobiDB-lite"/>
    </source>
</evidence>
<dbReference type="InterPro" id="IPR018392">
    <property type="entry name" value="LysM"/>
</dbReference>
<organism evidence="10 11">
    <name type="scientific">Acipenser oxyrinchus oxyrinchus</name>
    <dbReference type="NCBI Taxonomy" id="40147"/>
    <lineage>
        <taxon>Eukaryota</taxon>
        <taxon>Metazoa</taxon>
        <taxon>Chordata</taxon>
        <taxon>Craniata</taxon>
        <taxon>Vertebrata</taxon>
        <taxon>Euteleostomi</taxon>
        <taxon>Actinopterygii</taxon>
        <taxon>Chondrostei</taxon>
        <taxon>Acipenseriformes</taxon>
        <taxon>Acipenseridae</taxon>
        <taxon>Acipenser</taxon>
    </lineage>
</organism>
<evidence type="ECO:0000256" key="6">
    <source>
        <dbReference type="ARBA" id="ARBA00040995"/>
    </source>
</evidence>
<dbReference type="SUPFAM" id="SSF54106">
    <property type="entry name" value="LysM domain"/>
    <property type="match status" value="1"/>
</dbReference>
<accession>A0AAD8G0T2</accession>
<comment type="subcellular location">
    <subcellularLocation>
        <location evidence="1">Membrane</location>
        <topology evidence="1">Single-pass membrane protein</topology>
    </subcellularLocation>
</comment>
<evidence type="ECO:0000313" key="10">
    <source>
        <dbReference type="EMBL" id="KAK1160906.1"/>
    </source>
</evidence>
<gene>
    <name evidence="10" type="primary">lysmd4</name>
    <name evidence="10" type="ORF">AOXY_G19744</name>
</gene>
<evidence type="ECO:0000256" key="4">
    <source>
        <dbReference type="ARBA" id="ARBA00023136"/>
    </source>
</evidence>
<dbReference type="Pfam" id="PF01476">
    <property type="entry name" value="LysM"/>
    <property type="match status" value="1"/>
</dbReference>
<keyword evidence="5" id="KW-0325">Glycoprotein</keyword>
<dbReference type="EMBL" id="JAGXEW010000019">
    <property type="protein sequence ID" value="KAK1160906.1"/>
    <property type="molecule type" value="Genomic_DNA"/>
</dbReference>
<dbReference type="SMART" id="SM00257">
    <property type="entry name" value="LysM"/>
    <property type="match status" value="1"/>
</dbReference>
<dbReference type="PANTHER" id="PTHR20932:SF7">
    <property type="entry name" value="AND PUTATIVE PEPTIDOGLYCAN-BINDING DOMAIN-CONTAINING PROTEIN 4-RELATED"/>
    <property type="match status" value="1"/>
</dbReference>
<keyword evidence="4 8" id="KW-0472">Membrane</keyword>
<evidence type="ECO:0000259" key="9">
    <source>
        <dbReference type="PROSITE" id="PS51782"/>
    </source>
</evidence>
<dbReference type="AlphaFoldDB" id="A0AAD8G0T2"/>
<feature type="compositionally biased region" description="Low complexity" evidence="7">
    <location>
        <begin position="289"/>
        <end position="304"/>
    </location>
</feature>
<evidence type="ECO:0000313" key="11">
    <source>
        <dbReference type="Proteomes" id="UP001230051"/>
    </source>
</evidence>
<dbReference type="InterPro" id="IPR045030">
    <property type="entry name" value="LYSM1-4"/>
</dbReference>
<feature type="region of interest" description="Disordered" evidence="7">
    <location>
        <begin position="288"/>
        <end position="317"/>
    </location>
</feature>
<feature type="transmembrane region" description="Helical" evidence="8">
    <location>
        <begin position="229"/>
        <end position="250"/>
    </location>
</feature>
<dbReference type="Gene3D" id="3.10.350.10">
    <property type="entry name" value="LysM domain"/>
    <property type="match status" value="1"/>
</dbReference>
<keyword evidence="2 8" id="KW-0812">Transmembrane</keyword>
<evidence type="ECO:0000256" key="1">
    <source>
        <dbReference type="ARBA" id="ARBA00004167"/>
    </source>
</evidence>
<dbReference type="InterPro" id="IPR036779">
    <property type="entry name" value="LysM_dom_sf"/>
</dbReference>
<protein>
    <recommendedName>
        <fullName evidence="6">LysM and putative peptidoglycan-binding domain-containing protein 4</fullName>
    </recommendedName>
</protein>
<dbReference type="Proteomes" id="UP001230051">
    <property type="component" value="Unassembled WGS sequence"/>
</dbReference>
<feature type="domain" description="LysM" evidence="9">
    <location>
        <begin position="81"/>
        <end position="125"/>
    </location>
</feature>
<reference evidence="10" key="1">
    <citation type="submission" date="2022-02" db="EMBL/GenBank/DDBJ databases">
        <title>Atlantic sturgeon de novo genome assembly.</title>
        <authorList>
            <person name="Stock M."/>
            <person name="Klopp C."/>
            <person name="Guiguen Y."/>
            <person name="Cabau C."/>
            <person name="Parinello H."/>
            <person name="Santidrian Yebra-Pimentel E."/>
            <person name="Kuhl H."/>
            <person name="Dirks R.P."/>
            <person name="Guessner J."/>
            <person name="Wuertz S."/>
            <person name="Du K."/>
            <person name="Schartl M."/>
        </authorList>
    </citation>
    <scope>NUCLEOTIDE SEQUENCE</scope>
    <source>
        <strain evidence="10">STURGEONOMICS-FGT-2020</strain>
        <tissue evidence="10">Whole blood</tissue>
    </source>
</reference>
<feature type="compositionally biased region" description="Polar residues" evidence="7">
    <location>
        <begin position="305"/>
        <end position="317"/>
    </location>
</feature>
<keyword evidence="3 8" id="KW-1133">Transmembrane helix</keyword>